<dbReference type="EMBL" id="CAJPWZ010001318">
    <property type="protein sequence ID" value="CAG2212902.1"/>
    <property type="molecule type" value="Genomic_DNA"/>
</dbReference>
<evidence type="ECO:0000313" key="2">
    <source>
        <dbReference type="Proteomes" id="UP000683360"/>
    </source>
</evidence>
<proteinExistence type="predicted"/>
<keyword evidence="2" id="KW-1185">Reference proteome</keyword>
<sequence>MQCEQRLQLMVSVAVMEKCIICLKDDDTSSLVKLREKGSQGINKASREREGQILASAGQFVHQECRKSYTNPTEITKTKRQQNILQESNIPTLRSKSNFSHKDHCLFCGKEAQLKSKLKGNDVFPVRTDDFQKRIEQVCNDRDDEWAVEVRGRLECVGDLHAADALYHQTCSVNFRTSKKIPKAFSPDSKGKENNYQGRPAAYGEQFLKIVDYLKQHEDEQITIAELVNKMNELCGEQAYSSVYMKKKLRNHFGENIIITDICGKISVVTLRDTASCVLQEFYHRPTYQNPDDEKKAIIDAAAKLIKSDIRSLKGDKENYPLASDVSSLKSNLQYVPESLSYLLETMFAEKDSKMKIASIGQAIVQASRPRVLIAPLQIGLGIQLHHNFASRFLVSTLNNLGFCSSYQEIQKFESSAALTQGVDIPGEICNSFIQFVADNVDHNVRTLDGNNTFHGMGIIAGITPGTKRTAPIPRISVSSDDINSIAKVNIQYYKPQNDFMTKLNFSELRELRGMDKTACLDLLSLVVWPLKNPTPGWSGIMQMIHKGEYPGKSTVVFLPMIDMNSSDMSCIYSTLLFVSNQAHRYNRTPVLTFDQPLYWKALTIIQNEHPNSQLKSVVLRLGAFHTEMSFLGCIGHIMRSSGLQEILELIYAPNAVTHMLSGKAVARAIRGHMLVDTALHSLLVSKIFNFDFPADENEEGNINVSVDDILSKAADVYTELLEGTLSISSACDSAVLQSIKETIHRPLEEMKKNRTSKLWLQYTEMMQILRQFIKAERTGDWELHLKSVKDMLPYLAASGHNLYTKSAYVYLMMMQQLEIDHPEVFAAFKDGHHVMRRSDRYWAGLSSDLMIEQVLMRSVKTAGGLTRGRGMGESQRSQWLLSMPACADMNQAIQELTGVGYYTSDQHKEESIARQKRDREDIMSILTFMKERSPFTGDSSLRNIETGVTADSSVNVDNSKDVGTAIIESLVGQNVIDYTFKKKNQVITLNSKTSIKVDGELIQVDPQLLFQRCTTIANGLFEDISEIFKYELCSVPSSLFDNNGLPRQANKSILADSIWDFDGCGCLETGINVHHVLDGGSLIHRIPWTKGNSFNSICQAYIDYVKSHYSQATIVFDGYPDVPTVKDITHIRRSKGCISPKINFSAEMPCKTKKDAFLSNEENKQRFINLLSAKFEASNYAVVHAFDDADLNIVQTAVSISEEQHVVVIGEDTDLLVLLCYHAMMHNKNVYFKSEPKQSIQKIRIWDIKKTKKHLGEAICRLLPFIHAFSGCDTTSRVFGLGKRSTIEKVKSSTYLQDQSQLFLQKSSKDQVVKAGEEVLVDLYGGVQSVEGLDLLRYRKFASKVVVGNVFVQVHTLPPTSDAAKLHSMRTFYQTQIWIGEGHDLDPNQWGWYTSENKLMPVRCLLPPAPQKLLKVIRCNCKQNCDSRRCSCRKHGIDCSASCGECRGINCSNSSIVTQSDLDEV</sequence>
<dbReference type="PANTHER" id="PTHR46704:SF1">
    <property type="entry name" value="TELOMERE LENGTH REGULATION PROTEIN TEL2 HOMOLOG"/>
    <property type="match status" value="1"/>
</dbReference>
<reference evidence="1" key="1">
    <citation type="submission" date="2021-03" db="EMBL/GenBank/DDBJ databases">
        <authorList>
            <person name="Bekaert M."/>
        </authorList>
    </citation>
    <scope>NUCLEOTIDE SEQUENCE</scope>
</reference>
<name>A0A8S3S7G2_MYTED</name>
<organism evidence="1 2">
    <name type="scientific">Mytilus edulis</name>
    <name type="common">Blue mussel</name>
    <dbReference type="NCBI Taxonomy" id="6550"/>
    <lineage>
        <taxon>Eukaryota</taxon>
        <taxon>Metazoa</taxon>
        <taxon>Spiralia</taxon>
        <taxon>Lophotrochozoa</taxon>
        <taxon>Mollusca</taxon>
        <taxon>Bivalvia</taxon>
        <taxon>Autobranchia</taxon>
        <taxon>Pteriomorphia</taxon>
        <taxon>Mytilida</taxon>
        <taxon>Mytiloidea</taxon>
        <taxon>Mytilidae</taxon>
        <taxon>Mytilinae</taxon>
        <taxon>Mytilus</taxon>
    </lineage>
</organism>
<protein>
    <recommendedName>
        <fullName evidence="3">Tesmin/TSO1-like CXC domain-containing protein</fullName>
    </recommendedName>
</protein>
<evidence type="ECO:0000313" key="1">
    <source>
        <dbReference type="EMBL" id="CAG2212902.1"/>
    </source>
</evidence>
<accession>A0A8S3S7G2</accession>
<dbReference type="Proteomes" id="UP000683360">
    <property type="component" value="Unassembled WGS sequence"/>
</dbReference>
<gene>
    <name evidence="1" type="ORF">MEDL_26828</name>
</gene>
<comment type="caution">
    <text evidence="1">The sequence shown here is derived from an EMBL/GenBank/DDBJ whole genome shotgun (WGS) entry which is preliminary data.</text>
</comment>
<dbReference type="OrthoDB" id="6143200at2759"/>
<evidence type="ECO:0008006" key="3">
    <source>
        <dbReference type="Google" id="ProtNLM"/>
    </source>
</evidence>
<dbReference type="PANTHER" id="PTHR46704">
    <property type="entry name" value="CXC DOMAIN-CONTAINING PROTEIN-RELATED"/>
    <property type="match status" value="1"/>
</dbReference>